<dbReference type="InterPro" id="IPR036047">
    <property type="entry name" value="F-box-like_dom_sf"/>
</dbReference>
<organism evidence="3 4">
    <name type="scientific">Riccia sorocarpa</name>
    <dbReference type="NCBI Taxonomy" id="122646"/>
    <lineage>
        <taxon>Eukaryota</taxon>
        <taxon>Viridiplantae</taxon>
        <taxon>Streptophyta</taxon>
        <taxon>Embryophyta</taxon>
        <taxon>Marchantiophyta</taxon>
        <taxon>Marchantiopsida</taxon>
        <taxon>Marchantiidae</taxon>
        <taxon>Marchantiales</taxon>
        <taxon>Ricciaceae</taxon>
        <taxon>Riccia</taxon>
    </lineage>
</organism>
<accession>A0ABD3I5V9</accession>
<evidence type="ECO:0000313" key="4">
    <source>
        <dbReference type="Proteomes" id="UP001633002"/>
    </source>
</evidence>
<dbReference type="Pfam" id="PF18511">
    <property type="entry name" value="F-box_5"/>
    <property type="match status" value="1"/>
</dbReference>
<dbReference type="PANTHER" id="PTHR16134:SF43">
    <property type="entry name" value="CORONATINE-INSENSITIVE PROTEIN 1"/>
    <property type="match status" value="1"/>
</dbReference>
<protein>
    <recommendedName>
        <fullName evidence="5">F-box domain-containing protein</fullName>
    </recommendedName>
</protein>
<dbReference type="EMBL" id="JBJQOH010000002">
    <property type="protein sequence ID" value="KAL3698701.1"/>
    <property type="molecule type" value="Genomic_DNA"/>
</dbReference>
<proteinExistence type="predicted"/>
<dbReference type="FunFam" id="3.80.10.10:FF:000124">
    <property type="entry name" value="Coronatine-insensitive protein 1"/>
    <property type="match status" value="1"/>
</dbReference>
<dbReference type="Proteomes" id="UP001633002">
    <property type="component" value="Unassembled WGS sequence"/>
</dbReference>
<name>A0ABD3I5V9_9MARC</name>
<evidence type="ECO:0000313" key="3">
    <source>
        <dbReference type="EMBL" id="KAL3698701.1"/>
    </source>
</evidence>
<dbReference type="Pfam" id="PF18791">
    <property type="entry name" value="Transp_inhibit"/>
    <property type="match status" value="1"/>
</dbReference>
<dbReference type="Gene3D" id="1.20.1280.50">
    <property type="match status" value="1"/>
</dbReference>
<evidence type="ECO:0000259" key="1">
    <source>
        <dbReference type="Pfam" id="PF18511"/>
    </source>
</evidence>
<dbReference type="PANTHER" id="PTHR16134">
    <property type="entry name" value="F-BOX/TPR REPEAT PROTEIN POF3"/>
    <property type="match status" value="1"/>
</dbReference>
<keyword evidence="4" id="KW-1185">Reference proteome</keyword>
<dbReference type="Gene3D" id="3.80.10.10">
    <property type="entry name" value="Ribonuclease Inhibitor"/>
    <property type="match status" value="1"/>
</dbReference>
<feature type="domain" description="Transport inhibitor response 1" evidence="2">
    <location>
        <begin position="70"/>
        <end position="114"/>
    </location>
</feature>
<reference evidence="3 4" key="1">
    <citation type="submission" date="2024-09" db="EMBL/GenBank/DDBJ databases">
        <title>Chromosome-scale assembly of Riccia sorocarpa.</title>
        <authorList>
            <person name="Paukszto L."/>
        </authorList>
    </citation>
    <scope>NUCLEOTIDE SEQUENCE [LARGE SCALE GENOMIC DNA]</scope>
    <source>
        <strain evidence="3">LP-2024</strain>
        <tissue evidence="3">Aerial parts of the thallus</tissue>
    </source>
</reference>
<dbReference type="CDD" id="cd22159">
    <property type="entry name" value="F-box_AtTIR1-like"/>
    <property type="match status" value="1"/>
</dbReference>
<gene>
    <name evidence="3" type="ORF">R1sor_012777</name>
</gene>
<comment type="caution">
    <text evidence="3">The sequence shown here is derived from an EMBL/GenBank/DDBJ whole genome shotgun (WGS) entry which is preliminary data.</text>
</comment>
<dbReference type="SUPFAM" id="SSF52047">
    <property type="entry name" value="RNI-like"/>
    <property type="match status" value="1"/>
</dbReference>
<dbReference type="SUPFAM" id="SSF81383">
    <property type="entry name" value="F-box domain"/>
    <property type="match status" value="1"/>
</dbReference>
<evidence type="ECO:0000259" key="2">
    <source>
        <dbReference type="Pfam" id="PF18791"/>
    </source>
</evidence>
<dbReference type="InterPro" id="IPR041101">
    <property type="entry name" value="Transp_inhibit"/>
</dbReference>
<dbReference type="InterPro" id="IPR041567">
    <property type="entry name" value="COI1_F-box"/>
</dbReference>
<sequence>MELGRRLSGVNRVSDETLGCIFAHLDNPADRSAVSLVCRQWRRVDANTRKSVCIANCYSVSPATLSRRFPNLHSLKVKGKPRATDYQLLIPNWGGYASPWVEEVARSYSQKLQSLWLRRMHVTDADLTLLAHSCAESLHTLKLHKCSGFSSAGIYEIAAHCRGLKVLYLEESAVSPSKRGGGWLHQMALHNTSLQELNFQYLHDFDDVDVADLETLVENCKSLRSLKVNEIDILQMRGLLKKAERLEELGTGLCAAIVDPLKAGAIELPRTIIGVSGLYMLNELGLPMLGNLLSNLRKLDLKFTLLCTEGHVEVLRHCVSLEELEVRNVIGDEGLITVSKTCKKLRRLRIDDLDGEGFVSPVGLMPIAQNCSKLEVVIVYISDINNATLRAFGENCPALRDFRIVLLLTLTTLEDLPLDEGVKCLLRACRKLTRFALYGRHGCLTDRGMGFIGLYGGRLKWILLGCVGESDVGLLRLADGCQAVERLEMRDCPVTESGLAGAAVRMQTNLRYLWVQGFQATNAGGRVLASARPFWNVEVCSGSTLPGQILAYCTIAGPRTDCPPELLASLSADIRVDLTLDRAPTVLEANGLATWMVLLPAILLVKNMHQVCVVPVPACFADALRVDVYRLSCGPILEVMGDIQVIDDYPLTSLWGTCSAL</sequence>
<evidence type="ECO:0008006" key="5">
    <source>
        <dbReference type="Google" id="ProtNLM"/>
    </source>
</evidence>
<dbReference type="InterPro" id="IPR032675">
    <property type="entry name" value="LRR_dom_sf"/>
</dbReference>
<dbReference type="AlphaFoldDB" id="A0ABD3I5V9"/>
<dbReference type="FunFam" id="1.20.1280.50:FF:000023">
    <property type="entry name" value="F-box/LRR-repeat protein 4"/>
    <property type="match status" value="1"/>
</dbReference>
<feature type="domain" description="COI1 F-box" evidence="1">
    <location>
        <begin position="12"/>
        <end position="50"/>
    </location>
</feature>